<name>A0AAN8GWR2_9TELE</name>
<comment type="caution">
    <text evidence="2">The sequence shown here is derived from an EMBL/GenBank/DDBJ whole genome shotgun (WGS) entry which is preliminary data.</text>
</comment>
<reference evidence="2 3" key="1">
    <citation type="journal article" date="2023" name="Mol. Biol. Evol.">
        <title>Genomics of Secondarily Temperate Adaptation in the Only Non-Antarctic Icefish.</title>
        <authorList>
            <person name="Rivera-Colon A.G."/>
            <person name="Rayamajhi N."/>
            <person name="Minhas B.F."/>
            <person name="Madrigal G."/>
            <person name="Bilyk K.T."/>
            <person name="Yoon V."/>
            <person name="Hune M."/>
            <person name="Gregory S."/>
            <person name="Cheng C.H.C."/>
            <person name="Catchen J.M."/>
        </authorList>
    </citation>
    <scope>NUCLEOTIDE SEQUENCE [LARGE SCALE GENOMIC DNA]</scope>
    <source>
        <strain evidence="2">JC2023a</strain>
    </source>
</reference>
<evidence type="ECO:0000256" key="1">
    <source>
        <dbReference type="SAM" id="MobiDB-lite"/>
    </source>
</evidence>
<protein>
    <submittedName>
        <fullName evidence="2">Uncharacterized protein</fullName>
    </submittedName>
</protein>
<dbReference type="AlphaFoldDB" id="A0AAN8GWR2"/>
<gene>
    <name evidence="2" type="ORF">CesoFtcFv8_011453</name>
</gene>
<evidence type="ECO:0000313" key="2">
    <source>
        <dbReference type="EMBL" id="KAK5894799.1"/>
    </source>
</evidence>
<evidence type="ECO:0000313" key="3">
    <source>
        <dbReference type="Proteomes" id="UP001335648"/>
    </source>
</evidence>
<dbReference type="Proteomes" id="UP001335648">
    <property type="component" value="Unassembled WGS sequence"/>
</dbReference>
<sequence>MCMDEGEKVLAVKTTSTLPRRKHDPTHDRFLGQKKASKQKRYHYPHLPSPPCACQQFDSIPADLPASSIPSCKDTRHKAQEVEGDMSEVNGEGALTAVIS</sequence>
<keyword evidence="3" id="KW-1185">Reference proteome</keyword>
<feature type="region of interest" description="Disordered" evidence="1">
    <location>
        <begin position="12"/>
        <end position="44"/>
    </location>
</feature>
<proteinExistence type="predicted"/>
<organism evidence="2 3">
    <name type="scientific">Champsocephalus esox</name>
    <name type="common">pike icefish</name>
    <dbReference type="NCBI Taxonomy" id="159716"/>
    <lineage>
        <taxon>Eukaryota</taxon>
        <taxon>Metazoa</taxon>
        <taxon>Chordata</taxon>
        <taxon>Craniata</taxon>
        <taxon>Vertebrata</taxon>
        <taxon>Euteleostomi</taxon>
        <taxon>Actinopterygii</taxon>
        <taxon>Neopterygii</taxon>
        <taxon>Teleostei</taxon>
        <taxon>Neoteleostei</taxon>
        <taxon>Acanthomorphata</taxon>
        <taxon>Eupercaria</taxon>
        <taxon>Perciformes</taxon>
        <taxon>Notothenioidei</taxon>
        <taxon>Channichthyidae</taxon>
        <taxon>Champsocephalus</taxon>
    </lineage>
</organism>
<dbReference type="EMBL" id="JAULUE010002054">
    <property type="protein sequence ID" value="KAK5894799.1"/>
    <property type="molecule type" value="Genomic_DNA"/>
</dbReference>
<feature type="compositionally biased region" description="Basic residues" evidence="1">
    <location>
        <begin position="35"/>
        <end position="44"/>
    </location>
</feature>
<accession>A0AAN8GWR2</accession>